<feature type="domain" description="Hydantoinase B/oxoprolinase" evidence="2">
    <location>
        <begin position="3"/>
        <end position="523"/>
    </location>
</feature>
<dbReference type="PANTHER" id="PTHR11365">
    <property type="entry name" value="5-OXOPROLINASE RELATED"/>
    <property type="match status" value="1"/>
</dbReference>
<reference evidence="4" key="1">
    <citation type="journal article" date="2019" name="Int. J. Syst. Evol. Microbiol.">
        <title>The Global Catalogue of Microorganisms (GCM) 10K type strain sequencing project: providing services to taxonomists for standard genome sequencing and annotation.</title>
        <authorList>
            <consortium name="The Broad Institute Genomics Platform"/>
            <consortium name="The Broad Institute Genome Sequencing Center for Infectious Disease"/>
            <person name="Wu L."/>
            <person name="Ma J."/>
        </authorList>
    </citation>
    <scope>NUCLEOTIDE SEQUENCE [LARGE SCALE GENOMIC DNA]</scope>
    <source>
        <strain evidence="4">CCUG 56401</strain>
    </source>
</reference>
<feature type="compositionally biased region" description="Basic and acidic residues" evidence="1">
    <location>
        <begin position="523"/>
        <end position="540"/>
    </location>
</feature>
<dbReference type="EMBL" id="JBHTIW010000022">
    <property type="protein sequence ID" value="MFD0922564.1"/>
    <property type="molecule type" value="Genomic_DNA"/>
</dbReference>
<sequence length="540" mass="57833">MIDPITTEIIRCALANAAEEMNTALIRSAYTPVIYEGRDCAVALLDADHHVLGQSSGLPIFLGNLEVCTRHTEEVFGRDVWRPGDVWLLNDSYIGGTHLNDVTVYAPVFDGDELVGFAASRAHWLDVGAKDPGTPMDSTSIHQEGLRLGPVRVVEGGQDRTDVQDVIARNVRFPDSALGDLGAQIACARTGQRRLVEIVRRWGRSTLDAARDAIFAQTERIERDLVAAIPDGVYEAAGHLDNDGIDLDRPLRVAVRVAVRGERMDIDVTDCADQAAGPVNCGAAQAVSACRVAYKLLVSPQVALNGGSFRPLGVRVREGSMLGATDPAACGWYFSHLGLLIDLVVRALAPAMPDRVAAASYGDSMIVQLYGSDPRTGRDFVSLEATVGGWGAWQGSDGESALINNVNGSLKDMPIEVFETCYPVRVRRYAIRPGSGGAGRWRGGNGVVREYELDADTALSLWWERSTTPAWGLFGGGTAAPPEVVVNPGRPDERRVLKVNGLRLRAGDVIRCSSGGGGGVGDPADRCPEADAEDRRNGLV</sequence>
<evidence type="ECO:0000313" key="4">
    <source>
        <dbReference type="Proteomes" id="UP001597018"/>
    </source>
</evidence>
<name>A0ABW3FXF7_9PSEU</name>
<protein>
    <submittedName>
        <fullName evidence="3">Hydantoinase B/oxoprolinase family protein</fullName>
    </submittedName>
</protein>
<dbReference type="InterPro" id="IPR003692">
    <property type="entry name" value="Hydantoinase_B"/>
</dbReference>
<keyword evidence="4" id="KW-1185">Reference proteome</keyword>
<proteinExistence type="predicted"/>
<accession>A0ABW3FXF7</accession>
<evidence type="ECO:0000313" key="3">
    <source>
        <dbReference type="EMBL" id="MFD0922564.1"/>
    </source>
</evidence>
<dbReference type="RefSeq" id="WP_263252305.1">
    <property type="nucleotide sequence ID" value="NZ_BAABLT010000054.1"/>
</dbReference>
<comment type="caution">
    <text evidence="3">The sequence shown here is derived from an EMBL/GenBank/DDBJ whole genome shotgun (WGS) entry which is preliminary data.</text>
</comment>
<evidence type="ECO:0000256" key="1">
    <source>
        <dbReference type="SAM" id="MobiDB-lite"/>
    </source>
</evidence>
<feature type="region of interest" description="Disordered" evidence="1">
    <location>
        <begin position="515"/>
        <end position="540"/>
    </location>
</feature>
<dbReference type="PANTHER" id="PTHR11365:SF23">
    <property type="entry name" value="HYPOTHETICAL 5-OXOPROLINASE (EUROFUNG)-RELATED"/>
    <property type="match status" value="1"/>
</dbReference>
<organism evidence="3 4">
    <name type="scientific">Saccharopolyspora rosea</name>
    <dbReference type="NCBI Taxonomy" id="524884"/>
    <lineage>
        <taxon>Bacteria</taxon>
        <taxon>Bacillati</taxon>
        <taxon>Actinomycetota</taxon>
        <taxon>Actinomycetes</taxon>
        <taxon>Pseudonocardiales</taxon>
        <taxon>Pseudonocardiaceae</taxon>
        <taxon>Saccharopolyspora</taxon>
    </lineage>
</organism>
<dbReference type="InterPro" id="IPR045079">
    <property type="entry name" value="Oxoprolinase-like"/>
</dbReference>
<gene>
    <name evidence="3" type="ORF">ACFQ16_22695</name>
</gene>
<dbReference type="Proteomes" id="UP001597018">
    <property type="component" value="Unassembled WGS sequence"/>
</dbReference>
<dbReference type="Pfam" id="PF02538">
    <property type="entry name" value="Hydantoinase_B"/>
    <property type="match status" value="1"/>
</dbReference>
<evidence type="ECO:0000259" key="2">
    <source>
        <dbReference type="Pfam" id="PF02538"/>
    </source>
</evidence>